<dbReference type="AlphaFoldDB" id="A0A699UTU9"/>
<name>A0A699UTU9_TANCI</name>
<proteinExistence type="predicted"/>
<comment type="caution">
    <text evidence="2">The sequence shown here is derived from an EMBL/GenBank/DDBJ whole genome shotgun (WGS) entry which is preliminary data.</text>
</comment>
<feature type="region of interest" description="Disordered" evidence="1">
    <location>
        <begin position="1"/>
        <end position="57"/>
    </location>
</feature>
<reference evidence="2" key="1">
    <citation type="journal article" date="2019" name="Sci. Rep.">
        <title>Draft genome of Tanacetum cinerariifolium, the natural source of mosquito coil.</title>
        <authorList>
            <person name="Yamashiro T."/>
            <person name="Shiraishi A."/>
            <person name="Satake H."/>
            <person name="Nakayama K."/>
        </authorList>
    </citation>
    <scope>NUCLEOTIDE SEQUENCE</scope>
</reference>
<evidence type="ECO:0000313" key="2">
    <source>
        <dbReference type="EMBL" id="GFD24776.1"/>
    </source>
</evidence>
<accession>A0A699UTU9</accession>
<dbReference type="EMBL" id="BKCJ011355076">
    <property type="protein sequence ID" value="GFD24776.1"/>
    <property type="molecule type" value="Genomic_DNA"/>
</dbReference>
<evidence type="ECO:0000256" key="1">
    <source>
        <dbReference type="SAM" id="MobiDB-lite"/>
    </source>
</evidence>
<feature type="non-terminal residue" evidence="2">
    <location>
        <position position="1"/>
    </location>
</feature>
<gene>
    <name evidence="2" type="ORF">Tci_896745</name>
</gene>
<sequence>QNQSINIAMSPVYASSESSGGVDEGRGGGGSTWEDPEAPGPHEASDCLAGRGGGGGG</sequence>
<organism evidence="2">
    <name type="scientific">Tanacetum cinerariifolium</name>
    <name type="common">Dalmatian daisy</name>
    <name type="synonym">Chrysanthemum cinerariifolium</name>
    <dbReference type="NCBI Taxonomy" id="118510"/>
    <lineage>
        <taxon>Eukaryota</taxon>
        <taxon>Viridiplantae</taxon>
        <taxon>Streptophyta</taxon>
        <taxon>Embryophyta</taxon>
        <taxon>Tracheophyta</taxon>
        <taxon>Spermatophyta</taxon>
        <taxon>Magnoliopsida</taxon>
        <taxon>eudicotyledons</taxon>
        <taxon>Gunneridae</taxon>
        <taxon>Pentapetalae</taxon>
        <taxon>asterids</taxon>
        <taxon>campanulids</taxon>
        <taxon>Asterales</taxon>
        <taxon>Asteraceae</taxon>
        <taxon>Asteroideae</taxon>
        <taxon>Anthemideae</taxon>
        <taxon>Anthemidinae</taxon>
        <taxon>Tanacetum</taxon>
    </lineage>
</organism>
<protein>
    <submittedName>
        <fullName evidence="2">Uncharacterized protein</fullName>
    </submittedName>
</protein>